<reference evidence="1" key="1">
    <citation type="journal article" date="2014" name="Int. J. Syst. Evol. Microbiol.">
        <title>Complete genome sequence of Corynebacterium casei LMG S-19264T (=DSM 44701T), isolated from a smear-ripened cheese.</title>
        <authorList>
            <consortium name="US DOE Joint Genome Institute (JGI-PGF)"/>
            <person name="Walter F."/>
            <person name="Albersmeier A."/>
            <person name="Kalinowski J."/>
            <person name="Ruckert C."/>
        </authorList>
    </citation>
    <scope>NUCLEOTIDE SEQUENCE</scope>
    <source>
        <strain evidence="1">KCTC 12368</strain>
    </source>
</reference>
<dbReference type="Pfam" id="PF14092">
    <property type="entry name" value="DUF4270"/>
    <property type="match status" value="1"/>
</dbReference>
<evidence type="ECO:0008006" key="3">
    <source>
        <dbReference type="Google" id="ProtNLM"/>
    </source>
</evidence>
<comment type="caution">
    <text evidence="1">The sequence shown here is derived from an EMBL/GenBank/DDBJ whole genome shotgun (WGS) entry which is preliminary data.</text>
</comment>
<dbReference type="Proteomes" id="UP000619457">
    <property type="component" value="Unassembled WGS sequence"/>
</dbReference>
<dbReference type="InterPro" id="IPR025366">
    <property type="entry name" value="DUF4270"/>
</dbReference>
<protein>
    <recommendedName>
        <fullName evidence="3">DUF4270 family protein</fullName>
    </recommendedName>
</protein>
<dbReference type="EMBL" id="BMWX01000003">
    <property type="protein sequence ID" value="GGZ27876.1"/>
    <property type="molecule type" value="Genomic_DNA"/>
</dbReference>
<name>A0A918PYY8_9BACT</name>
<evidence type="ECO:0000313" key="2">
    <source>
        <dbReference type="Proteomes" id="UP000619457"/>
    </source>
</evidence>
<proteinExistence type="predicted"/>
<keyword evidence="2" id="KW-1185">Reference proteome</keyword>
<reference evidence="1" key="2">
    <citation type="submission" date="2020-09" db="EMBL/GenBank/DDBJ databases">
        <authorList>
            <person name="Sun Q."/>
            <person name="Kim S."/>
        </authorList>
    </citation>
    <scope>NUCLEOTIDE SEQUENCE</scope>
    <source>
        <strain evidence="1">KCTC 12368</strain>
    </source>
</reference>
<gene>
    <name evidence="1" type="ORF">GCM10007049_20920</name>
</gene>
<accession>A0A918PYY8</accession>
<dbReference type="RefSeq" id="WP_018472997.1">
    <property type="nucleotide sequence ID" value="NZ_BMWX01000003.1"/>
</dbReference>
<sequence length="425" mass="48433">MQKLKSLIWALIPLVTWGCFENESLTESQIVVDGDELELRLIEYTDVSGFTYFDDSLASNASGSFLLGKHYEPYRGTVQAIPYMEMGLNGVKSIDEEAVLDSTVLVLFYNNYHYDTLQGFDIEVYELLEEMEADDDGYIYSFQEYEHSSSPLHSSTVRVIPHRDSLTITMPVDFGQRLFEKGKEKEGLFESNENLWDTFLGLVLKVNEQSPLVSFTSQSYLGFYYRIPSDLDQGADQVKLMVSGGENHFTHLNIDRNSDYFIDPRPYTNIPMESSGEMMMADQLMGAFMRIEVPNIHELLEISGDYYITSASLRLPIKPNTYDQYLNIPVTSVNVWVGDKKNNYIQSLGTISLNSWDEQFQEKTYYVIPIKSFLDYKLSQGINNQDALIITVPTSGTTLGLQSLHIAENSSEQKIKIDITFLPLN</sequence>
<dbReference type="AlphaFoldDB" id="A0A918PYY8"/>
<evidence type="ECO:0000313" key="1">
    <source>
        <dbReference type="EMBL" id="GGZ27876.1"/>
    </source>
</evidence>
<organism evidence="1 2">
    <name type="scientific">Echinicola pacifica</name>
    <dbReference type="NCBI Taxonomy" id="346377"/>
    <lineage>
        <taxon>Bacteria</taxon>
        <taxon>Pseudomonadati</taxon>
        <taxon>Bacteroidota</taxon>
        <taxon>Cytophagia</taxon>
        <taxon>Cytophagales</taxon>
        <taxon>Cyclobacteriaceae</taxon>
        <taxon>Echinicola</taxon>
    </lineage>
</organism>